<dbReference type="CDD" id="cd08071">
    <property type="entry name" value="MPN_DUF2466"/>
    <property type="match status" value="1"/>
</dbReference>
<dbReference type="SUPFAM" id="SSF102712">
    <property type="entry name" value="JAB1/MPN domain"/>
    <property type="match status" value="1"/>
</dbReference>
<keyword evidence="6" id="KW-0482">Metalloprotease</keyword>
<dbReference type="NCBIfam" id="NF000642">
    <property type="entry name" value="PRK00024.1"/>
    <property type="match status" value="1"/>
</dbReference>
<name>A0A3R9YK18_9ENTE</name>
<evidence type="ECO:0000259" key="8">
    <source>
        <dbReference type="PROSITE" id="PS50249"/>
    </source>
</evidence>
<evidence type="ECO:0000313" key="10">
    <source>
        <dbReference type="Proteomes" id="UP000277864"/>
    </source>
</evidence>
<comment type="caution">
    <text evidence="9">The sequence shown here is derived from an EMBL/GenBank/DDBJ whole genome shotgun (WGS) entry which is preliminary data.</text>
</comment>
<keyword evidence="2" id="KW-0645">Protease</keyword>
<dbReference type="EMBL" id="PXZH01000001">
    <property type="protein sequence ID" value="RST89545.1"/>
    <property type="molecule type" value="Genomic_DNA"/>
</dbReference>
<evidence type="ECO:0000256" key="4">
    <source>
        <dbReference type="ARBA" id="ARBA00022801"/>
    </source>
</evidence>
<dbReference type="InterPro" id="IPR001405">
    <property type="entry name" value="UPF0758"/>
</dbReference>
<dbReference type="Proteomes" id="UP000277864">
    <property type="component" value="Unassembled WGS sequence"/>
</dbReference>
<dbReference type="InterPro" id="IPR046778">
    <property type="entry name" value="UPF0758_N"/>
</dbReference>
<evidence type="ECO:0000256" key="2">
    <source>
        <dbReference type="ARBA" id="ARBA00022670"/>
    </source>
</evidence>
<evidence type="ECO:0000256" key="6">
    <source>
        <dbReference type="ARBA" id="ARBA00023049"/>
    </source>
</evidence>
<dbReference type="InterPro" id="IPR020891">
    <property type="entry name" value="UPF0758_CS"/>
</dbReference>
<keyword evidence="4" id="KW-0378">Hydrolase</keyword>
<dbReference type="InterPro" id="IPR025657">
    <property type="entry name" value="RadC_JAB"/>
</dbReference>
<feature type="domain" description="MPN" evidence="8">
    <location>
        <begin position="111"/>
        <end position="233"/>
    </location>
</feature>
<dbReference type="NCBIfam" id="TIGR00608">
    <property type="entry name" value="radc"/>
    <property type="match status" value="1"/>
</dbReference>
<keyword evidence="5" id="KW-0862">Zinc</keyword>
<dbReference type="GO" id="GO:0006508">
    <property type="term" value="P:proteolysis"/>
    <property type="evidence" value="ECO:0007669"/>
    <property type="project" value="UniProtKB-KW"/>
</dbReference>
<dbReference type="AlphaFoldDB" id="A0A3R9YK18"/>
<dbReference type="PANTHER" id="PTHR30471:SF3">
    <property type="entry name" value="UPF0758 PROTEIN YEES-RELATED"/>
    <property type="match status" value="1"/>
</dbReference>
<dbReference type="Gene3D" id="3.40.140.10">
    <property type="entry name" value="Cytidine Deaminase, domain 2"/>
    <property type="match status" value="1"/>
</dbReference>
<dbReference type="PANTHER" id="PTHR30471">
    <property type="entry name" value="DNA REPAIR PROTEIN RADC"/>
    <property type="match status" value="1"/>
</dbReference>
<protein>
    <recommendedName>
        <fullName evidence="8">MPN domain-containing protein</fullName>
    </recommendedName>
</protein>
<dbReference type="PROSITE" id="PS01302">
    <property type="entry name" value="UPF0758"/>
    <property type="match status" value="1"/>
</dbReference>
<dbReference type="GO" id="GO:0046872">
    <property type="term" value="F:metal ion binding"/>
    <property type="evidence" value="ECO:0007669"/>
    <property type="project" value="UniProtKB-KW"/>
</dbReference>
<sequence>MLEKERCFLVGQNIPDYLLLPRERLKIYGEKQLSNQELLAILLRTGTKQHSVLEVSKKVFESFNQLSDLKEASLEELAQIKGIGPIKAIEIKAVLELGARLNQGKPMKLGRVYSSQQIGDLLVAELNGLYQEHLLVLYLNTKNHIIKKETIFIGGLNQSIAHPREIFRVAVRCSAAKIILAHNHPSGDPYPSKQDIDFTERLGQCGELLNIPLIDHFVIGEESYISFKEEGLLF</sequence>
<evidence type="ECO:0000256" key="1">
    <source>
        <dbReference type="ARBA" id="ARBA00010243"/>
    </source>
</evidence>
<reference evidence="9 10" key="1">
    <citation type="submission" date="2018-03" db="EMBL/GenBank/DDBJ databases">
        <authorList>
            <person name="Gulvik C.A."/>
        </authorList>
    </citation>
    <scope>NUCLEOTIDE SEQUENCE [LARGE SCALE GENOMIC DNA]</scope>
    <source>
        <strain evidence="9 10">JCM 31581</strain>
    </source>
</reference>
<dbReference type="Pfam" id="PF04002">
    <property type="entry name" value="RadC"/>
    <property type="match status" value="1"/>
</dbReference>
<dbReference type="PROSITE" id="PS50249">
    <property type="entry name" value="MPN"/>
    <property type="match status" value="1"/>
</dbReference>
<organism evidence="9 10">
    <name type="scientific">Vagococcus humatus</name>
    <dbReference type="NCBI Taxonomy" id="1889241"/>
    <lineage>
        <taxon>Bacteria</taxon>
        <taxon>Bacillati</taxon>
        <taxon>Bacillota</taxon>
        <taxon>Bacilli</taxon>
        <taxon>Lactobacillales</taxon>
        <taxon>Enterococcaceae</taxon>
        <taxon>Vagococcus</taxon>
    </lineage>
</organism>
<evidence type="ECO:0000256" key="7">
    <source>
        <dbReference type="RuleBase" id="RU003797"/>
    </source>
</evidence>
<gene>
    <name evidence="9" type="ORF">C7P63_00230</name>
</gene>
<keyword evidence="3" id="KW-0479">Metal-binding</keyword>
<evidence type="ECO:0000313" key="9">
    <source>
        <dbReference type="EMBL" id="RST89545.1"/>
    </source>
</evidence>
<dbReference type="Pfam" id="PF20582">
    <property type="entry name" value="UPF0758_N"/>
    <property type="match status" value="1"/>
</dbReference>
<comment type="similarity">
    <text evidence="1 7">Belongs to the UPF0758 family.</text>
</comment>
<accession>A0A3R9YK18</accession>
<dbReference type="InterPro" id="IPR010994">
    <property type="entry name" value="RuvA_2-like"/>
</dbReference>
<proteinExistence type="inferred from homology"/>
<dbReference type="Gene3D" id="1.10.150.20">
    <property type="entry name" value="5' to 3' exonuclease, C-terminal subdomain"/>
    <property type="match status" value="1"/>
</dbReference>
<evidence type="ECO:0000256" key="3">
    <source>
        <dbReference type="ARBA" id="ARBA00022723"/>
    </source>
</evidence>
<dbReference type="GO" id="GO:0008237">
    <property type="term" value="F:metallopeptidase activity"/>
    <property type="evidence" value="ECO:0007669"/>
    <property type="project" value="UniProtKB-KW"/>
</dbReference>
<dbReference type="SUPFAM" id="SSF47781">
    <property type="entry name" value="RuvA domain 2-like"/>
    <property type="match status" value="1"/>
</dbReference>
<dbReference type="OrthoDB" id="9804482at2"/>
<evidence type="ECO:0000256" key="5">
    <source>
        <dbReference type="ARBA" id="ARBA00022833"/>
    </source>
</evidence>
<keyword evidence="10" id="KW-1185">Reference proteome</keyword>
<dbReference type="InterPro" id="IPR037518">
    <property type="entry name" value="MPN"/>
</dbReference>